<comment type="caution">
    <text evidence="3">The sequence shown here is derived from an EMBL/GenBank/DDBJ whole genome shotgun (WGS) entry which is preliminary data.</text>
</comment>
<evidence type="ECO:0000313" key="3">
    <source>
        <dbReference type="EMBL" id="MBN7795587.1"/>
    </source>
</evidence>
<gene>
    <name evidence="3" type="ORF">JYP50_03225</name>
</gene>
<organism evidence="3 4">
    <name type="scientific">Parahaliea mediterranea</name>
    <dbReference type="NCBI Taxonomy" id="651086"/>
    <lineage>
        <taxon>Bacteria</taxon>
        <taxon>Pseudomonadati</taxon>
        <taxon>Pseudomonadota</taxon>
        <taxon>Gammaproteobacteria</taxon>
        <taxon>Cellvibrionales</taxon>
        <taxon>Halieaceae</taxon>
        <taxon>Parahaliea</taxon>
    </lineage>
</organism>
<feature type="coiled-coil region" evidence="1">
    <location>
        <begin position="68"/>
        <end position="95"/>
    </location>
</feature>
<name>A0A939IL43_9GAMM</name>
<keyword evidence="2" id="KW-0732">Signal</keyword>
<evidence type="ECO:0000256" key="1">
    <source>
        <dbReference type="SAM" id="Coils"/>
    </source>
</evidence>
<feature type="signal peptide" evidence="2">
    <location>
        <begin position="1"/>
        <end position="26"/>
    </location>
</feature>
<dbReference type="PANTHER" id="PTHR33361:SF16">
    <property type="entry name" value="DUF885 DOMAIN-CONTAINING PROTEIN"/>
    <property type="match status" value="1"/>
</dbReference>
<sequence length="603" mass="67144">MAFNCALVSRIGLSCLLLAPSLPALAGEAEELDAMLDAVYERRVEHDPTLATKLGRRGGLDAWPDISARARAEELERVRADLDRLREEIDFARLDADAQLNYKAFEADLQLRIDRGRWRYHLNPINQIVGLHLEITGVLINYHRIDDVAAAEAYIARLESVGEPIDQLIATLKTREDKGFHLPAALFPRLIQAAQSIAADTGDDNVILSDFRRKVAGLELPAAREQALFSRARAAFEAHFAPAYARLVAELQAEQERAPGSSGVWSMPEGDAFYQFLLSQYTTTDITADEVHALGLAEVARLHAEMDAIREQVGFEGDLKAFFQHLKTDPQFYFDNSDEGRAAYLALAQSIVDGAVARVDQVLPGGLPAPLQVRRIEAYREKSAPVGFYESGSPETGKPGTVYLGMYDMAGAARYDLPALLYHEGVPGHHLQSAIMQTEPSIPAIRQYYTWWQNTAYTEGWALYAETLADELGLYTDPYAQFGRLAGELWRACRLVVDSGLHAKRWSREEAIAYLNENTASSVENNERAVDRYLAVPGQATAFKIGMGKLIELREHAAAELGERFDSRQFHELVLRSGPLPLYLLEERVDHWIASRAPGKHES</sequence>
<dbReference type="Pfam" id="PF05960">
    <property type="entry name" value="DUF885"/>
    <property type="match status" value="1"/>
</dbReference>
<evidence type="ECO:0000256" key="2">
    <source>
        <dbReference type="SAM" id="SignalP"/>
    </source>
</evidence>
<dbReference type="EMBL" id="JAFKCZ010000002">
    <property type="protein sequence ID" value="MBN7795587.1"/>
    <property type="molecule type" value="Genomic_DNA"/>
</dbReference>
<dbReference type="PANTHER" id="PTHR33361">
    <property type="entry name" value="GLR0591 PROTEIN"/>
    <property type="match status" value="1"/>
</dbReference>
<evidence type="ECO:0000313" key="4">
    <source>
        <dbReference type="Proteomes" id="UP000664303"/>
    </source>
</evidence>
<feature type="chain" id="PRO_5037183619" evidence="2">
    <location>
        <begin position="27"/>
        <end position="603"/>
    </location>
</feature>
<protein>
    <submittedName>
        <fullName evidence="3">DUF885 domain-containing protein</fullName>
    </submittedName>
</protein>
<dbReference type="RefSeq" id="WP_206559031.1">
    <property type="nucleotide sequence ID" value="NZ_JAFKCZ010000002.1"/>
</dbReference>
<proteinExistence type="predicted"/>
<keyword evidence="4" id="KW-1185">Reference proteome</keyword>
<dbReference type="InterPro" id="IPR010281">
    <property type="entry name" value="DUF885"/>
</dbReference>
<dbReference type="AlphaFoldDB" id="A0A939IL43"/>
<accession>A0A939IL43</accession>
<reference evidence="3" key="1">
    <citation type="submission" date="2021-02" db="EMBL/GenBank/DDBJ databases">
        <title>PHA producing bacteria isolated from coastal sediment in Guangdong, Shenzhen.</title>
        <authorList>
            <person name="Zheng W."/>
            <person name="Yu S."/>
            <person name="Huang Y."/>
        </authorList>
    </citation>
    <scope>NUCLEOTIDE SEQUENCE</scope>
    <source>
        <strain evidence="3">TN14-10</strain>
    </source>
</reference>
<dbReference type="Proteomes" id="UP000664303">
    <property type="component" value="Unassembled WGS sequence"/>
</dbReference>
<keyword evidence="1" id="KW-0175">Coiled coil</keyword>